<dbReference type="AlphaFoldDB" id="A0A2H3JM84"/>
<sequence length="73" mass="8002">MRLGNACSSHSIFCTPLDFAQSMGLRDVHALCSIVLYEVVARTTAKQASKCGVGMTEGRISSPRIHTLRHNNR</sequence>
<dbReference type="EMBL" id="KB467942">
    <property type="protein sequence ID" value="PCH37754.1"/>
    <property type="molecule type" value="Genomic_DNA"/>
</dbReference>
<organism evidence="1 2">
    <name type="scientific">Wolfiporia cocos (strain MD-104)</name>
    <name type="common">Brown rot fungus</name>
    <dbReference type="NCBI Taxonomy" id="742152"/>
    <lineage>
        <taxon>Eukaryota</taxon>
        <taxon>Fungi</taxon>
        <taxon>Dikarya</taxon>
        <taxon>Basidiomycota</taxon>
        <taxon>Agaricomycotina</taxon>
        <taxon>Agaricomycetes</taxon>
        <taxon>Polyporales</taxon>
        <taxon>Phaeolaceae</taxon>
        <taxon>Wolfiporia</taxon>
    </lineage>
</organism>
<dbReference type="Proteomes" id="UP000218811">
    <property type="component" value="Unassembled WGS sequence"/>
</dbReference>
<accession>A0A2H3JM84</accession>
<gene>
    <name evidence="1" type="ORF">WOLCODRAFT_22832</name>
</gene>
<evidence type="ECO:0000313" key="2">
    <source>
        <dbReference type="Proteomes" id="UP000218811"/>
    </source>
</evidence>
<evidence type="ECO:0000313" key="1">
    <source>
        <dbReference type="EMBL" id="PCH37754.1"/>
    </source>
</evidence>
<reference evidence="1 2" key="1">
    <citation type="journal article" date="2012" name="Science">
        <title>The Paleozoic origin of enzymatic lignin decomposition reconstructed from 31 fungal genomes.</title>
        <authorList>
            <person name="Floudas D."/>
            <person name="Binder M."/>
            <person name="Riley R."/>
            <person name="Barry K."/>
            <person name="Blanchette R.A."/>
            <person name="Henrissat B."/>
            <person name="Martinez A.T."/>
            <person name="Otillar R."/>
            <person name="Spatafora J.W."/>
            <person name="Yadav J.S."/>
            <person name="Aerts A."/>
            <person name="Benoit I."/>
            <person name="Boyd A."/>
            <person name="Carlson A."/>
            <person name="Copeland A."/>
            <person name="Coutinho P.M."/>
            <person name="de Vries R.P."/>
            <person name="Ferreira P."/>
            <person name="Findley K."/>
            <person name="Foster B."/>
            <person name="Gaskell J."/>
            <person name="Glotzer D."/>
            <person name="Gorecki P."/>
            <person name="Heitman J."/>
            <person name="Hesse C."/>
            <person name="Hori C."/>
            <person name="Igarashi K."/>
            <person name="Jurgens J.A."/>
            <person name="Kallen N."/>
            <person name="Kersten P."/>
            <person name="Kohler A."/>
            <person name="Kuees U."/>
            <person name="Kumar T.K.A."/>
            <person name="Kuo A."/>
            <person name="LaButti K."/>
            <person name="Larrondo L.F."/>
            <person name="Lindquist E."/>
            <person name="Ling A."/>
            <person name="Lombard V."/>
            <person name="Lucas S."/>
            <person name="Lundell T."/>
            <person name="Martin R."/>
            <person name="McLaughlin D.J."/>
            <person name="Morgenstern I."/>
            <person name="Morin E."/>
            <person name="Murat C."/>
            <person name="Nagy L.G."/>
            <person name="Nolan M."/>
            <person name="Ohm R.A."/>
            <person name="Patyshakuliyeva A."/>
            <person name="Rokas A."/>
            <person name="Ruiz-Duenas F.J."/>
            <person name="Sabat G."/>
            <person name="Salamov A."/>
            <person name="Samejima M."/>
            <person name="Schmutz J."/>
            <person name="Slot J.C."/>
            <person name="St John F."/>
            <person name="Stenlid J."/>
            <person name="Sun H."/>
            <person name="Sun S."/>
            <person name="Syed K."/>
            <person name="Tsang A."/>
            <person name="Wiebenga A."/>
            <person name="Young D."/>
            <person name="Pisabarro A."/>
            <person name="Eastwood D.C."/>
            <person name="Martin F."/>
            <person name="Cullen D."/>
            <person name="Grigoriev I.V."/>
            <person name="Hibbett D.S."/>
        </authorList>
    </citation>
    <scope>NUCLEOTIDE SEQUENCE [LARGE SCALE GENOMIC DNA]</scope>
    <source>
        <strain evidence="1 2">MD-104</strain>
    </source>
</reference>
<keyword evidence="2" id="KW-1185">Reference proteome</keyword>
<name>A0A2H3JM84_WOLCO</name>
<protein>
    <submittedName>
        <fullName evidence="1">Uncharacterized protein</fullName>
    </submittedName>
</protein>
<proteinExistence type="predicted"/>